<dbReference type="Proteomes" id="UP000000724">
    <property type="component" value="Contig Pc00c22"/>
</dbReference>
<dbReference type="BioCyc" id="PCHR:PC22G18690-MONOMER"/>
<protein>
    <submittedName>
        <fullName evidence="2">Pc22g18690 protein</fullName>
    </submittedName>
</protein>
<reference evidence="2 3" key="1">
    <citation type="journal article" date="2008" name="Nat. Biotechnol.">
        <title>Genome sequencing and analysis of the filamentous fungus Penicillium chrysogenum.</title>
        <authorList>
            <person name="van den Berg M.A."/>
            <person name="Albang R."/>
            <person name="Albermann K."/>
            <person name="Badger J.H."/>
            <person name="Daran J.-M."/>
            <person name="Driessen A.J.M."/>
            <person name="Garcia-Estrada C."/>
            <person name="Fedorova N.D."/>
            <person name="Harris D.M."/>
            <person name="Heijne W.H.M."/>
            <person name="Joardar V.S."/>
            <person name="Kiel J.A.K.W."/>
            <person name="Kovalchuk A."/>
            <person name="Martin J.F."/>
            <person name="Nierman W.C."/>
            <person name="Nijland J.G."/>
            <person name="Pronk J.T."/>
            <person name="Roubos J.A."/>
            <person name="van der Klei I.J."/>
            <person name="van Peij N.N.M.E."/>
            <person name="Veenhuis M."/>
            <person name="von Doehren H."/>
            <person name="Wagner C."/>
            <person name="Wortman J.R."/>
            <person name="Bovenberg R.A.L."/>
        </authorList>
    </citation>
    <scope>NUCLEOTIDE SEQUENCE [LARGE SCALE GENOMIC DNA]</scope>
    <source>
        <strain evidence="3">ATCC 28089 / DSM 1075 / NRRL 1951 / Wisconsin 54-1255</strain>
    </source>
</reference>
<dbReference type="CAZy" id="GT32">
    <property type="family name" value="Glycosyltransferase Family 32"/>
</dbReference>
<dbReference type="PANTHER" id="PTHR31834">
    <property type="entry name" value="INITIATION-SPECIFIC ALPHA-1,6-MANNOSYLTRANSFERASE"/>
    <property type="match status" value="1"/>
</dbReference>
<keyword evidence="3" id="KW-1185">Reference proteome</keyword>
<dbReference type="AlphaFoldDB" id="B6HV16"/>
<name>B6HV16_PENRW</name>
<dbReference type="GO" id="GO:0006487">
    <property type="term" value="P:protein N-linked glycosylation"/>
    <property type="evidence" value="ECO:0007669"/>
    <property type="project" value="TreeGrafter"/>
</dbReference>
<feature type="region of interest" description="Disordered" evidence="1">
    <location>
        <begin position="177"/>
        <end position="216"/>
    </location>
</feature>
<dbReference type="GO" id="GO:0000136">
    <property type="term" value="C:mannan polymerase complex"/>
    <property type="evidence" value="ECO:0007669"/>
    <property type="project" value="TreeGrafter"/>
</dbReference>
<dbReference type="GeneID" id="8313529"/>
<dbReference type="EMBL" id="AM920437">
    <property type="protein sequence ID" value="CAP99157.1"/>
    <property type="molecule type" value="Genomic_DNA"/>
</dbReference>
<proteinExistence type="predicted"/>
<dbReference type="HOGENOM" id="CLU_1280418_0_0_1"/>
<evidence type="ECO:0000256" key="1">
    <source>
        <dbReference type="SAM" id="MobiDB-lite"/>
    </source>
</evidence>
<accession>B6HV16</accession>
<feature type="compositionally biased region" description="Low complexity" evidence="1">
    <location>
        <begin position="199"/>
        <end position="216"/>
    </location>
</feature>
<dbReference type="eggNOG" id="ENOG502SNUI">
    <property type="taxonomic scope" value="Eukaryota"/>
</dbReference>
<dbReference type="Gene3D" id="3.90.550.20">
    <property type="match status" value="1"/>
</dbReference>
<dbReference type="KEGG" id="pcs:N7525_004485"/>
<dbReference type="PANTHER" id="PTHR31834:SF8">
    <property type="entry name" value="TRANSFERASE, PUTATIVE (AFU_ORTHOLOGUE AFUA_6G14040)-RELATED"/>
    <property type="match status" value="1"/>
</dbReference>
<dbReference type="OrthoDB" id="409543at2759"/>
<evidence type="ECO:0000313" key="3">
    <source>
        <dbReference type="Proteomes" id="UP000000724"/>
    </source>
</evidence>
<dbReference type="InterPro" id="IPR039367">
    <property type="entry name" value="Och1-like"/>
</dbReference>
<evidence type="ECO:0000313" key="2">
    <source>
        <dbReference type="EMBL" id="CAP99157.1"/>
    </source>
</evidence>
<organism evidence="2 3">
    <name type="scientific">Penicillium rubens (strain ATCC 28089 / DSM 1075 / NRRL 1951 / Wisconsin 54-1255)</name>
    <name type="common">Penicillium chrysogenum</name>
    <dbReference type="NCBI Taxonomy" id="500485"/>
    <lineage>
        <taxon>Eukaryota</taxon>
        <taxon>Fungi</taxon>
        <taxon>Dikarya</taxon>
        <taxon>Ascomycota</taxon>
        <taxon>Pezizomycotina</taxon>
        <taxon>Eurotiomycetes</taxon>
        <taxon>Eurotiomycetidae</taxon>
        <taxon>Eurotiales</taxon>
        <taxon>Aspergillaceae</taxon>
        <taxon>Penicillium</taxon>
        <taxon>Penicillium chrysogenum species complex</taxon>
    </lineage>
</organism>
<sequence>TWLFSPKVEFGEILDTTCEKEVSEWVPLEYRNENIDMIVGLEFDFEWRGPGTEVASQFCNWVFVGRKNSRNLQVIVDTVINQLKDIARANAVGIEGITWEMLPDVVNVTGPKIMTIAIMQSLEQLLGRPVDDRDYAHITRPKLVGDVLIMPGVSFAALQNKNPTDQGDPLVTHHYEGLWKKEQVQAKERKKQKEEQERQQQGSSSSSSSSPSPASA</sequence>
<gene>
    <name evidence="2" type="ORF">Pc22g18690</name>
    <name evidence="2" type="ORF">PCH_Pc22g18690</name>
</gene>
<dbReference type="VEuPathDB" id="FungiDB:PCH_Pc22g18690"/>
<feature type="compositionally biased region" description="Basic and acidic residues" evidence="1">
    <location>
        <begin position="177"/>
        <end position="198"/>
    </location>
</feature>
<dbReference type="GO" id="GO:0000009">
    <property type="term" value="F:alpha-1,6-mannosyltransferase activity"/>
    <property type="evidence" value="ECO:0007669"/>
    <property type="project" value="InterPro"/>
</dbReference>